<protein>
    <submittedName>
        <fullName evidence="1">Uncharacterized protein</fullName>
    </submittedName>
</protein>
<name>A0ABS8VHI2_DATST</name>
<evidence type="ECO:0000313" key="1">
    <source>
        <dbReference type="EMBL" id="MCD9646319.1"/>
    </source>
</evidence>
<organism evidence="1 2">
    <name type="scientific">Datura stramonium</name>
    <name type="common">Jimsonweed</name>
    <name type="synonym">Common thornapple</name>
    <dbReference type="NCBI Taxonomy" id="4076"/>
    <lineage>
        <taxon>Eukaryota</taxon>
        <taxon>Viridiplantae</taxon>
        <taxon>Streptophyta</taxon>
        <taxon>Embryophyta</taxon>
        <taxon>Tracheophyta</taxon>
        <taxon>Spermatophyta</taxon>
        <taxon>Magnoliopsida</taxon>
        <taxon>eudicotyledons</taxon>
        <taxon>Gunneridae</taxon>
        <taxon>Pentapetalae</taxon>
        <taxon>asterids</taxon>
        <taxon>lamiids</taxon>
        <taxon>Solanales</taxon>
        <taxon>Solanaceae</taxon>
        <taxon>Solanoideae</taxon>
        <taxon>Datureae</taxon>
        <taxon>Datura</taxon>
    </lineage>
</organism>
<sequence>MVMRPKKRRGVGTVAQGSTAQTEQLLLQLVPNLPSLLFTVIGDVEIRGEGKTNNSLENYGRLIANGNDTIAGHATIQNLLNSSTGRHGSLSLWALAIKCEPLVPTMQSISVTMRLMRQCGLFAQRGLNKGKSTVDNGHLALFIYHGPRYNVNIAKFD</sequence>
<reference evidence="1 2" key="1">
    <citation type="journal article" date="2021" name="BMC Genomics">
        <title>Datura genome reveals duplications of psychoactive alkaloid biosynthetic genes and high mutation rate following tissue culture.</title>
        <authorList>
            <person name="Rajewski A."/>
            <person name="Carter-House D."/>
            <person name="Stajich J."/>
            <person name="Litt A."/>
        </authorList>
    </citation>
    <scope>NUCLEOTIDE SEQUENCE [LARGE SCALE GENOMIC DNA]</scope>
    <source>
        <strain evidence="1">AR-01</strain>
    </source>
</reference>
<dbReference type="EMBL" id="JACEIK010004753">
    <property type="protein sequence ID" value="MCD9646319.1"/>
    <property type="molecule type" value="Genomic_DNA"/>
</dbReference>
<evidence type="ECO:0000313" key="2">
    <source>
        <dbReference type="Proteomes" id="UP000823775"/>
    </source>
</evidence>
<proteinExistence type="predicted"/>
<keyword evidence="2" id="KW-1185">Reference proteome</keyword>
<comment type="caution">
    <text evidence="1">The sequence shown here is derived from an EMBL/GenBank/DDBJ whole genome shotgun (WGS) entry which is preliminary data.</text>
</comment>
<gene>
    <name evidence="1" type="ORF">HAX54_036085</name>
</gene>
<accession>A0ABS8VHI2</accession>
<dbReference type="Proteomes" id="UP000823775">
    <property type="component" value="Unassembled WGS sequence"/>
</dbReference>